<proteinExistence type="predicted"/>
<dbReference type="Gene3D" id="2.30.110.10">
    <property type="entry name" value="Electron Transport, Fmn-binding Protein, Chain A"/>
    <property type="match status" value="1"/>
</dbReference>
<comment type="caution">
    <text evidence="2">The sequence shown here is derived from an EMBL/GenBank/DDBJ whole genome shotgun (WGS) entry which is preliminary data.</text>
</comment>
<sequence length="157" mass="17401">MPLPQSIPQAAKRFNPHVLALARHRPPFAVVYHEGRTTGRRYRTPVIVFARPRDDGEVDALFALPYGPRVDWVRNGEAAGRLLLERADVVYVLDDLRTQHGDEAMAQVPDPARTFLTTLGTRDVLLARVRHLVEPPADPRPGAVGPEEDQTISADSA</sequence>
<reference evidence="2 3" key="1">
    <citation type="submission" date="2017-11" db="EMBL/GenBank/DDBJ databases">
        <title>Genomic Encyclopedia of Archaeal and Bacterial Type Strains, Phase II (KMG-II): From Individual Species to Whole Genera.</title>
        <authorList>
            <person name="Goeker M."/>
        </authorList>
    </citation>
    <scope>NUCLEOTIDE SEQUENCE [LARGE SCALE GENOMIC DNA]</scope>
    <source>
        <strain evidence="2 3">DSM 22413</strain>
    </source>
</reference>
<dbReference type="EMBL" id="PGTZ01000006">
    <property type="protein sequence ID" value="PJI94467.1"/>
    <property type="molecule type" value="Genomic_DNA"/>
</dbReference>
<protein>
    <recommendedName>
        <fullName evidence="4">Deazaflavin-dependent oxidoreductase (Nitroreductase family)</fullName>
    </recommendedName>
</protein>
<accession>A0A2M8WU42</accession>
<evidence type="ECO:0000313" key="3">
    <source>
        <dbReference type="Proteomes" id="UP000231586"/>
    </source>
</evidence>
<evidence type="ECO:0000313" key="2">
    <source>
        <dbReference type="EMBL" id="PJI94467.1"/>
    </source>
</evidence>
<dbReference type="OrthoDB" id="3778270at2"/>
<organism evidence="2 3">
    <name type="scientific">Luteimicrobium subarcticum</name>
    <dbReference type="NCBI Taxonomy" id="620910"/>
    <lineage>
        <taxon>Bacteria</taxon>
        <taxon>Bacillati</taxon>
        <taxon>Actinomycetota</taxon>
        <taxon>Actinomycetes</taxon>
        <taxon>Micrococcales</taxon>
        <taxon>Luteimicrobium</taxon>
    </lineage>
</organism>
<evidence type="ECO:0000256" key="1">
    <source>
        <dbReference type="SAM" id="MobiDB-lite"/>
    </source>
</evidence>
<gene>
    <name evidence="2" type="ORF">CLV34_0303</name>
</gene>
<feature type="region of interest" description="Disordered" evidence="1">
    <location>
        <begin position="135"/>
        <end position="157"/>
    </location>
</feature>
<dbReference type="InterPro" id="IPR012349">
    <property type="entry name" value="Split_barrel_FMN-bd"/>
</dbReference>
<name>A0A2M8WU42_9MICO</name>
<keyword evidence="3" id="KW-1185">Reference proteome</keyword>
<dbReference type="AlphaFoldDB" id="A0A2M8WU42"/>
<dbReference type="Proteomes" id="UP000231586">
    <property type="component" value="Unassembled WGS sequence"/>
</dbReference>
<evidence type="ECO:0008006" key="4">
    <source>
        <dbReference type="Google" id="ProtNLM"/>
    </source>
</evidence>
<dbReference type="RefSeq" id="WP_100348498.1">
    <property type="nucleotide sequence ID" value="NZ_PGTZ01000006.1"/>
</dbReference>